<keyword evidence="4" id="KW-1185">Reference proteome</keyword>
<feature type="domain" description="F-box" evidence="2">
    <location>
        <begin position="8"/>
        <end position="54"/>
    </location>
</feature>
<dbReference type="InterPro" id="IPR036047">
    <property type="entry name" value="F-box-like_dom_sf"/>
</dbReference>
<dbReference type="Gene3D" id="1.20.1280.50">
    <property type="match status" value="1"/>
</dbReference>
<comment type="caution">
    <text evidence="3">The sequence shown here is derived from an EMBL/GenBank/DDBJ whole genome shotgun (WGS) entry which is preliminary data.</text>
</comment>
<keyword evidence="1" id="KW-0880">Kelch repeat</keyword>
<evidence type="ECO:0000256" key="1">
    <source>
        <dbReference type="ARBA" id="ARBA00022441"/>
    </source>
</evidence>
<gene>
    <name evidence="3" type="ORF">H6P81_009184</name>
</gene>
<dbReference type="PANTHER" id="PTHR46175">
    <property type="entry name" value="BACTERIOOPSIN TRANSCRIPTIONAL ACTIVATOR"/>
    <property type="match status" value="1"/>
</dbReference>
<evidence type="ECO:0000259" key="2">
    <source>
        <dbReference type="PROSITE" id="PS50181"/>
    </source>
</evidence>
<name>A0AAV7EKH0_ARIFI</name>
<accession>A0AAV7EKH0</accession>
<evidence type="ECO:0000313" key="3">
    <source>
        <dbReference type="EMBL" id="KAG9449219.1"/>
    </source>
</evidence>
<reference evidence="3 4" key="1">
    <citation type="submission" date="2021-07" db="EMBL/GenBank/DDBJ databases">
        <title>The Aristolochia fimbriata genome: insights into angiosperm evolution, floral development and chemical biosynthesis.</title>
        <authorList>
            <person name="Jiao Y."/>
        </authorList>
    </citation>
    <scope>NUCLEOTIDE SEQUENCE [LARGE SCALE GENOMIC DNA]</scope>
    <source>
        <strain evidence="3">IBCAS-2021</strain>
        <tissue evidence="3">Leaf</tissue>
    </source>
</reference>
<proteinExistence type="predicted"/>
<dbReference type="Pfam" id="PF24681">
    <property type="entry name" value="Kelch_KLHDC2_KLHL20_DRC7"/>
    <property type="match status" value="1"/>
</dbReference>
<sequence length="450" mass="49493">MAEVTNGKSSITRLAHDHVFYILHLLPVESILCFSMTCKRFRAISSSDGFWQSICRRDLGSSSVDDLVASYEAECRKIHWKKLYQQVLQFESVLCARLAGKDGISPRPRASHSLNCVSNCLVLFGGGCEGGRHLDDTWIAHAESGFQHVLLWQKINSGVPTGRFGQSCNVIGDRLVLFGGINDSGMRQNDTWIGNVICDDKQEINLSWRLLNVGPNAPPPRGAHAGCCVGEKMVIHGGIGLDGSRLNDSWLLDLRDDGRSATWHEIVTLVSSPARSGHTLTWIGGNLVILFGGRGNGYEVHNDLWLFNIGGEYPEWAKLICDTANVPDAVPDPRVGHSATLILGGQVLICGGEDSQMHRKDDFWVLDPSVIPAIKTRSHVLNFKRSSRKMWKRMKVEGHLPSRRSFHRACANQSGHCVYISGGMVDGVTQPTEALGLGFDGDAYLVKLLL</sequence>
<dbReference type="EMBL" id="JAINDJ010000004">
    <property type="protein sequence ID" value="KAG9449219.1"/>
    <property type="molecule type" value="Genomic_DNA"/>
</dbReference>
<dbReference type="AlphaFoldDB" id="A0AAV7EKH0"/>
<dbReference type="SUPFAM" id="SSF81383">
    <property type="entry name" value="F-box domain"/>
    <property type="match status" value="1"/>
</dbReference>
<evidence type="ECO:0000313" key="4">
    <source>
        <dbReference type="Proteomes" id="UP000825729"/>
    </source>
</evidence>
<dbReference type="InterPro" id="IPR015915">
    <property type="entry name" value="Kelch-typ_b-propeller"/>
</dbReference>
<dbReference type="SUPFAM" id="SSF117281">
    <property type="entry name" value="Kelch motif"/>
    <property type="match status" value="1"/>
</dbReference>
<dbReference type="Pfam" id="PF00646">
    <property type="entry name" value="F-box"/>
    <property type="match status" value="1"/>
</dbReference>
<protein>
    <recommendedName>
        <fullName evidence="2">F-box domain-containing protein</fullName>
    </recommendedName>
</protein>
<dbReference type="PANTHER" id="PTHR46175:SF4">
    <property type="entry name" value="BACTERIOOPSIN TRANSCRIPTIONAL ACTIVATOR"/>
    <property type="match status" value="1"/>
</dbReference>
<dbReference type="Proteomes" id="UP000825729">
    <property type="component" value="Unassembled WGS sequence"/>
</dbReference>
<organism evidence="3 4">
    <name type="scientific">Aristolochia fimbriata</name>
    <name type="common">White veined hardy Dutchman's pipe vine</name>
    <dbReference type="NCBI Taxonomy" id="158543"/>
    <lineage>
        <taxon>Eukaryota</taxon>
        <taxon>Viridiplantae</taxon>
        <taxon>Streptophyta</taxon>
        <taxon>Embryophyta</taxon>
        <taxon>Tracheophyta</taxon>
        <taxon>Spermatophyta</taxon>
        <taxon>Magnoliopsida</taxon>
        <taxon>Magnoliidae</taxon>
        <taxon>Piperales</taxon>
        <taxon>Aristolochiaceae</taxon>
        <taxon>Aristolochia</taxon>
    </lineage>
</organism>
<dbReference type="Gene3D" id="2.120.10.80">
    <property type="entry name" value="Kelch-type beta propeller"/>
    <property type="match status" value="2"/>
</dbReference>
<dbReference type="PROSITE" id="PS50181">
    <property type="entry name" value="FBOX"/>
    <property type="match status" value="1"/>
</dbReference>
<dbReference type="InterPro" id="IPR001810">
    <property type="entry name" value="F-box_dom"/>
</dbReference>